<proteinExistence type="predicted"/>
<dbReference type="AlphaFoldDB" id="A0AAQ4FPE2"/>
<organism evidence="2 3">
    <name type="scientific">Amblyomma americanum</name>
    <name type="common">Lone star tick</name>
    <dbReference type="NCBI Taxonomy" id="6943"/>
    <lineage>
        <taxon>Eukaryota</taxon>
        <taxon>Metazoa</taxon>
        <taxon>Ecdysozoa</taxon>
        <taxon>Arthropoda</taxon>
        <taxon>Chelicerata</taxon>
        <taxon>Arachnida</taxon>
        <taxon>Acari</taxon>
        <taxon>Parasitiformes</taxon>
        <taxon>Ixodida</taxon>
        <taxon>Ixodoidea</taxon>
        <taxon>Ixodidae</taxon>
        <taxon>Amblyomminae</taxon>
        <taxon>Amblyomma</taxon>
    </lineage>
</organism>
<name>A0AAQ4FPE2_AMBAM</name>
<reference evidence="2 3" key="1">
    <citation type="journal article" date="2023" name="Arcadia Sci">
        <title>De novo assembly of a long-read Amblyomma americanum tick genome.</title>
        <authorList>
            <person name="Chou S."/>
            <person name="Poskanzer K.E."/>
            <person name="Rollins M."/>
            <person name="Thuy-Boun P.S."/>
        </authorList>
    </citation>
    <scope>NUCLEOTIDE SEQUENCE [LARGE SCALE GENOMIC DNA]</scope>
    <source>
        <strain evidence="2">F_SG_1</strain>
        <tissue evidence="2">Salivary glands</tissue>
    </source>
</reference>
<sequence length="91" mass="9680">MQQEAAQNHPRPRVITWVAVPPGPPKSADVSSFSSRELFAPPDVTVTLKPSSGPAHPPACPSDKLEDTGERPLPTDAPPPLLRLPHRPPAA</sequence>
<evidence type="ECO:0000256" key="1">
    <source>
        <dbReference type="SAM" id="MobiDB-lite"/>
    </source>
</evidence>
<evidence type="ECO:0000313" key="3">
    <source>
        <dbReference type="Proteomes" id="UP001321473"/>
    </source>
</evidence>
<protein>
    <submittedName>
        <fullName evidence="2">Uncharacterized protein</fullName>
    </submittedName>
</protein>
<keyword evidence="3" id="KW-1185">Reference proteome</keyword>
<gene>
    <name evidence="2" type="ORF">V5799_021621</name>
</gene>
<evidence type="ECO:0000313" key="2">
    <source>
        <dbReference type="EMBL" id="KAK8788593.1"/>
    </source>
</evidence>
<feature type="region of interest" description="Disordered" evidence="1">
    <location>
        <begin position="1"/>
        <end position="91"/>
    </location>
</feature>
<dbReference type="Proteomes" id="UP001321473">
    <property type="component" value="Unassembled WGS sequence"/>
</dbReference>
<accession>A0AAQ4FPE2</accession>
<feature type="compositionally biased region" description="Pro residues" evidence="1">
    <location>
        <begin position="75"/>
        <end position="91"/>
    </location>
</feature>
<comment type="caution">
    <text evidence="2">The sequence shown here is derived from an EMBL/GenBank/DDBJ whole genome shotgun (WGS) entry which is preliminary data.</text>
</comment>
<dbReference type="EMBL" id="JARKHS020000611">
    <property type="protein sequence ID" value="KAK8788593.1"/>
    <property type="molecule type" value="Genomic_DNA"/>
</dbReference>